<dbReference type="AlphaFoldDB" id="A0A1C9CAF2"/>
<organism evidence="1">
    <name type="scientific">Thorea hispida</name>
    <dbReference type="NCBI Taxonomy" id="202687"/>
    <lineage>
        <taxon>Eukaryota</taxon>
        <taxon>Rhodophyta</taxon>
        <taxon>Florideophyceae</taxon>
        <taxon>Nemaliophycidae</taxon>
        <taxon>Thoreales</taxon>
        <taxon>Thoreaceae</taxon>
        <taxon>Thorea</taxon>
    </lineage>
</organism>
<accession>A0A1C9CAF2</accession>
<dbReference type="GeneID" id="29072750"/>
<protein>
    <submittedName>
        <fullName evidence="1">Putative single-stranded DNA binding protein</fullName>
    </submittedName>
</protein>
<proteinExistence type="predicted"/>
<keyword evidence="1" id="KW-0934">Plastid</keyword>
<evidence type="ECO:0000313" key="1">
    <source>
        <dbReference type="EMBL" id="AOM65345.1"/>
    </source>
</evidence>
<dbReference type="RefSeq" id="YP_009296410.1">
    <property type="nucleotide sequence ID" value="NC_031171.1"/>
</dbReference>
<name>A0A1C9CAF2_9FLOR</name>
<reference evidence="1" key="1">
    <citation type="journal article" date="2018" name="PLoS ONE">
        <title>Plastid genome analysis of three Nemaliophycidae red algal species suggests environmental adaptation for iron limited habitats.</title>
        <authorList>
            <person name="Cho C.H."/>
            <person name="Choi J.W."/>
            <person name="Lam D.W."/>
            <person name="Kim K.M."/>
            <person name="Yoon H.S."/>
        </authorList>
    </citation>
    <scope>NUCLEOTIDE SEQUENCE</scope>
</reference>
<geneLocation type="plastid" evidence="1"/>
<sequence length="101" mass="12023">MNSCFLTAQIISKPYYYFLTHNTVLTYLFLRLPNPKKGKSFYYVHSFSINYSSNNIYLWYNKADYIIIYSNILYKNIQQCSKIPQKNIIINIIKSFPAILD</sequence>
<gene>
    <name evidence="1" type="primary">ycf41</name>
    <name evidence="1" type="ORF">Thor_053</name>
</gene>
<dbReference type="EMBL" id="KX284714">
    <property type="protein sequence ID" value="AOM65345.1"/>
    <property type="molecule type" value="Genomic_DNA"/>
</dbReference>